<gene>
    <name evidence="2" type="ORF">THAOC_06856</name>
</gene>
<feature type="compositionally biased region" description="Low complexity" evidence="1">
    <location>
        <begin position="230"/>
        <end position="253"/>
    </location>
</feature>
<dbReference type="EMBL" id="AGNL01006928">
    <property type="protein sequence ID" value="EJK71681.1"/>
    <property type="molecule type" value="Genomic_DNA"/>
</dbReference>
<evidence type="ECO:0000313" key="2">
    <source>
        <dbReference type="EMBL" id="EJK71681.1"/>
    </source>
</evidence>
<feature type="compositionally biased region" description="Basic and acidic residues" evidence="1">
    <location>
        <begin position="315"/>
        <end position="328"/>
    </location>
</feature>
<evidence type="ECO:0000256" key="1">
    <source>
        <dbReference type="SAM" id="MobiDB-lite"/>
    </source>
</evidence>
<name>K0TE34_THAOC</name>
<comment type="caution">
    <text evidence="2">The sequence shown here is derived from an EMBL/GenBank/DDBJ whole genome shotgun (WGS) entry which is preliminary data.</text>
</comment>
<evidence type="ECO:0000313" key="3">
    <source>
        <dbReference type="Proteomes" id="UP000266841"/>
    </source>
</evidence>
<dbReference type="InterPro" id="IPR053159">
    <property type="entry name" value="Hybrid_Histidine_Kinase"/>
</dbReference>
<dbReference type="AlphaFoldDB" id="K0TE34"/>
<feature type="region of interest" description="Disordered" evidence="1">
    <location>
        <begin position="141"/>
        <end position="279"/>
    </location>
</feature>
<organism evidence="2 3">
    <name type="scientific">Thalassiosira oceanica</name>
    <name type="common">Marine diatom</name>
    <dbReference type="NCBI Taxonomy" id="159749"/>
    <lineage>
        <taxon>Eukaryota</taxon>
        <taxon>Sar</taxon>
        <taxon>Stramenopiles</taxon>
        <taxon>Ochrophyta</taxon>
        <taxon>Bacillariophyta</taxon>
        <taxon>Coscinodiscophyceae</taxon>
        <taxon>Thalassiosirophycidae</taxon>
        <taxon>Thalassiosirales</taxon>
        <taxon>Thalassiosiraceae</taxon>
        <taxon>Thalassiosira</taxon>
    </lineage>
</organism>
<reference evidence="2 3" key="1">
    <citation type="journal article" date="2012" name="Genome Biol.">
        <title>Genome and low-iron response of an oceanic diatom adapted to chronic iron limitation.</title>
        <authorList>
            <person name="Lommer M."/>
            <person name="Specht M."/>
            <person name="Roy A.S."/>
            <person name="Kraemer L."/>
            <person name="Andreson R."/>
            <person name="Gutowska M.A."/>
            <person name="Wolf J."/>
            <person name="Bergner S.V."/>
            <person name="Schilhabel M.B."/>
            <person name="Klostermeier U.C."/>
            <person name="Beiko R.G."/>
            <person name="Rosenstiel P."/>
            <person name="Hippler M."/>
            <person name="Laroche J."/>
        </authorList>
    </citation>
    <scope>NUCLEOTIDE SEQUENCE [LARGE SCALE GENOMIC DNA]</scope>
    <source>
        <strain evidence="2 3">CCMP1005</strain>
    </source>
</reference>
<protein>
    <submittedName>
        <fullName evidence="2">Uncharacterized protein</fullName>
    </submittedName>
</protein>
<feature type="region of interest" description="Disordered" evidence="1">
    <location>
        <begin position="296"/>
        <end position="352"/>
    </location>
</feature>
<dbReference type="PANTHER" id="PTHR43642:SF1">
    <property type="entry name" value="HYBRID SIGNAL TRANSDUCTION HISTIDINE KINASE G"/>
    <property type="match status" value="1"/>
</dbReference>
<dbReference type="PANTHER" id="PTHR43642">
    <property type="entry name" value="HYBRID SIGNAL TRANSDUCTION HISTIDINE KINASE G"/>
    <property type="match status" value="1"/>
</dbReference>
<feature type="non-terminal residue" evidence="2">
    <location>
        <position position="1"/>
    </location>
</feature>
<feature type="compositionally biased region" description="Polar residues" evidence="1">
    <location>
        <begin position="305"/>
        <end position="314"/>
    </location>
</feature>
<dbReference type="Proteomes" id="UP000266841">
    <property type="component" value="Unassembled WGS sequence"/>
</dbReference>
<accession>K0TE34</accession>
<keyword evidence="3" id="KW-1185">Reference proteome</keyword>
<feature type="compositionally biased region" description="Polar residues" evidence="1">
    <location>
        <begin position="254"/>
        <end position="279"/>
    </location>
</feature>
<proteinExistence type="predicted"/>
<dbReference type="OrthoDB" id="45468at2759"/>
<sequence>ALCDDLVSIVRAEQALIFGQEQQRRGRASHPRDSAADCDNLGERLLTIAAGALRSVAVLSSIMPDYVDDHPFGVDLVATPSMAFRSVGNDIQRTKVLFYDACSWRGGADKQHERITDVSQVVGGRDHRSGRITDVSQIVSGRSSAARITDVSQKSPPKDDGQRKKGWACPDTRVALRAPTAQPRDGVPSRKGRGVGLGLCDHPQTRHTASTPLLFPHAHTRQRSSSGSPGSAATMGGSSRSSSIRNDASASWSRSTKSIQSEATDCASSHAQSKSVSIESNGPEVYLTASMVSRVAETSHESSRSIHTPGTHTTAAHDEGSLEEKCSESESDSTAYDTIGLRSSDKPTSGGVARDAAKSIGVVSEITAPLHYIPTPSISVPGVPQEMNLLETTIKANSTPKANLLAGLKAADYPGQYVTAAEYLAFGRKQIGPSGWETDKPLSLQLYSEGACLAYRTGDISTMEVLLGEVLSRPDLTVMEKFRAYEIKIIARQSAEQFQESLTIGLDVLKQLGLHVLNNKPRSKLAIAVEYTKTKRALGKRTAKELASLPRLTDERIGMGLRISELLLTSCYQAQPTMFPLLVFRMVRATLKHGINVSSSDAFVSYAVILCGAFREPQRGREMAKAGELIIEQYGFKKSRATLGDDGLIYYWTAPLLDTLLRKGHHLGVEYVQSRFIYVAEGLVYHWTKPFRDSLEALREGNRLGMECGDIESAGFNLELYLARSYFSGCQLWGNAVIEFIDRHIEYQNTDGVDSQQVHTTSEVHIETFFLALKKLSGVEIQEDERDFDGILAAAKEMGNQSLYGNIYLLQLGLKVFFGEWEEAAEMLNSAGNIHEALFLTFAGLRWTILEALISIKATRLSKKMPTSLKWRRRAYNAVKRVRCWAKKNNPNIEHSLHLIEAELASLKGNKMKAIMHYRDAIDTAEKNGFLQDQALSNELASLYFGSIGDSRQKSIHRETAIRCYSEWGAAAKVQQLLNSDA</sequence>